<gene>
    <name evidence="7" type="primary">rplI</name>
    <name evidence="10" type="ORF">HMPREF9473_04756</name>
</gene>
<dbReference type="Gene3D" id="3.10.430.100">
    <property type="entry name" value="Ribosomal protein L9, C-terminal domain"/>
    <property type="match status" value="1"/>
</dbReference>
<dbReference type="Gene3D" id="3.40.5.10">
    <property type="entry name" value="Ribosomal protein L9, N-terminal domain"/>
    <property type="match status" value="1"/>
</dbReference>
<dbReference type="InterPro" id="IPR020594">
    <property type="entry name" value="Ribosomal_bL9_bac/chp"/>
</dbReference>
<comment type="caution">
    <text evidence="10">The sequence shown here is derived from an EMBL/GenBank/DDBJ whole genome shotgun (WGS) entry which is preliminary data.</text>
</comment>
<dbReference type="EMBL" id="ADLN01000120">
    <property type="protein sequence ID" value="EHI57647.1"/>
    <property type="molecule type" value="Genomic_DNA"/>
</dbReference>
<comment type="similarity">
    <text evidence="1 7">Belongs to the bacterial ribosomal protein bL9 family.</text>
</comment>
<feature type="domain" description="Ribosomal protein L9" evidence="8">
    <location>
        <begin position="1"/>
        <end position="47"/>
    </location>
</feature>
<evidence type="ECO:0000256" key="7">
    <source>
        <dbReference type="HAMAP-Rule" id="MF_00503"/>
    </source>
</evidence>
<dbReference type="SUPFAM" id="SSF55653">
    <property type="entry name" value="Ribosomal protein L9 C-domain"/>
    <property type="match status" value="1"/>
</dbReference>
<dbReference type="Proteomes" id="UP000005384">
    <property type="component" value="Unassembled WGS sequence"/>
</dbReference>
<dbReference type="RefSeq" id="WP_006782744.1">
    <property type="nucleotide sequence ID" value="NZ_CP040506.1"/>
</dbReference>
<dbReference type="GO" id="GO:0006412">
    <property type="term" value="P:translation"/>
    <property type="evidence" value="ECO:0007669"/>
    <property type="project" value="UniProtKB-UniRule"/>
</dbReference>
<comment type="function">
    <text evidence="7">Binds to the 23S rRNA.</text>
</comment>
<evidence type="ECO:0000259" key="9">
    <source>
        <dbReference type="Pfam" id="PF03948"/>
    </source>
</evidence>
<dbReference type="PANTHER" id="PTHR21368">
    <property type="entry name" value="50S RIBOSOMAL PROTEIN L9"/>
    <property type="match status" value="1"/>
</dbReference>
<dbReference type="GO" id="GO:1990904">
    <property type="term" value="C:ribonucleoprotein complex"/>
    <property type="evidence" value="ECO:0007669"/>
    <property type="project" value="UniProtKB-KW"/>
</dbReference>
<feature type="domain" description="Large ribosomal subunit protein bL9 C-terminal" evidence="9">
    <location>
        <begin position="63"/>
        <end position="147"/>
    </location>
</feature>
<proteinExistence type="inferred from homology"/>
<dbReference type="NCBIfam" id="TIGR00158">
    <property type="entry name" value="L9"/>
    <property type="match status" value="1"/>
</dbReference>
<keyword evidence="2 7" id="KW-0699">rRNA-binding</keyword>
<dbReference type="AlphaFoldDB" id="G5IMM8"/>
<keyword evidence="4 7" id="KW-0689">Ribosomal protein</keyword>
<evidence type="ECO:0000256" key="4">
    <source>
        <dbReference type="ARBA" id="ARBA00022980"/>
    </source>
</evidence>
<reference evidence="10 11" key="1">
    <citation type="submission" date="2011-08" db="EMBL/GenBank/DDBJ databases">
        <title>The Genome Sequence of Clostridium hathewayi WAL-18680.</title>
        <authorList>
            <consortium name="The Broad Institute Genome Sequencing Platform"/>
            <person name="Earl A."/>
            <person name="Ward D."/>
            <person name="Feldgarden M."/>
            <person name="Gevers D."/>
            <person name="Finegold S.M."/>
            <person name="Summanen P.H."/>
            <person name="Molitoris D.R."/>
            <person name="Song M."/>
            <person name="Daigneault M."/>
            <person name="Allen-Vercoe E."/>
            <person name="Young S.K."/>
            <person name="Zeng Q."/>
            <person name="Gargeya S."/>
            <person name="Fitzgerald M."/>
            <person name="Haas B."/>
            <person name="Abouelleil A."/>
            <person name="Alvarado L."/>
            <person name="Arachchi H.M."/>
            <person name="Berlin A."/>
            <person name="Brown A."/>
            <person name="Chapman S.B."/>
            <person name="Chen Z."/>
            <person name="Dunbar C."/>
            <person name="Freedman E."/>
            <person name="Gearin G."/>
            <person name="Gellesch M."/>
            <person name="Goldberg J."/>
            <person name="Griggs A."/>
            <person name="Gujja S."/>
            <person name="Heiman D."/>
            <person name="Howarth C."/>
            <person name="Larson L."/>
            <person name="Lui A."/>
            <person name="MacDonald P.J.P."/>
            <person name="Montmayeur A."/>
            <person name="Murphy C."/>
            <person name="Neiman D."/>
            <person name="Pearson M."/>
            <person name="Priest M."/>
            <person name="Roberts A."/>
            <person name="Saif S."/>
            <person name="Shea T."/>
            <person name="Shenoy N."/>
            <person name="Sisk P."/>
            <person name="Stolte C."/>
            <person name="Sykes S."/>
            <person name="Wortman J."/>
            <person name="Nusbaum C."/>
            <person name="Birren B."/>
        </authorList>
    </citation>
    <scope>NUCLEOTIDE SEQUENCE [LARGE SCALE GENOMIC DNA]</scope>
    <source>
        <strain evidence="10 11">WAL-18680</strain>
    </source>
</reference>
<keyword evidence="5 7" id="KW-0687">Ribonucleoprotein</keyword>
<dbReference type="SUPFAM" id="SSF55658">
    <property type="entry name" value="L9 N-domain-like"/>
    <property type="match status" value="1"/>
</dbReference>
<dbReference type="GO" id="GO:0003735">
    <property type="term" value="F:structural constituent of ribosome"/>
    <property type="evidence" value="ECO:0007669"/>
    <property type="project" value="InterPro"/>
</dbReference>
<evidence type="ECO:0000259" key="8">
    <source>
        <dbReference type="Pfam" id="PF01281"/>
    </source>
</evidence>
<protein>
    <recommendedName>
        <fullName evidence="6 7">Large ribosomal subunit protein bL9</fullName>
    </recommendedName>
</protein>
<keyword evidence="11" id="KW-1185">Reference proteome</keyword>
<keyword evidence="3 7" id="KW-0694">RNA-binding</keyword>
<evidence type="ECO:0000256" key="5">
    <source>
        <dbReference type="ARBA" id="ARBA00023274"/>
    </source>
</evidence>
<dbReference type="InterPro" id="IPR036935">
    <property type="entry name" value="Ribosomal_bL9_N_sf"/>
</dbReference>
<evidence type="ECO:0000256" key="2">
    <source>
        <dbReference type="ARBA" id="ARBA00022730"/>
    </source>
</evidence>
<evidence type="ECO:0000256" key="1">
    <source>
        <dbReference type="ARBA" id="ARBA00010605"/>
    </source>
</evidence>
<evidence type="ECO:0000313" key="10">
    <source>
        <dbReference type="EMBL" id="EHI57647.1"/>
    </source>
</evidence>
<dbReference type="Pfam" id="PF03948">
    <property type="entry name" value="Ribosomal_L9_C"/>
    <property type="match status" value="1"/>
</dbReference>
<dbReference type="HOGENOM" id="CLU_078938_3_0_9"/>
<evidence type="ECO:0000256" key="6">
    <source>
        <dbReference type="ARBA" id="ARBA00035292"/>
    </source>
</evidence>
<dbReference type="InterPro" id="IPR036791">
    <property type="entry name" value="Ribosomal_bL9_C_sf"/>
</dbReference>
<evidence type="ECO:0000256" key="3">
    <source>
        <dbReference type="ARBA" id="ARBA00022884"/>
    </source>
</evidence>
<evidence type="ECO:0000313" key="11">
    <source>
        <dbReference type="Proteomes" id="UP000005384"/>
    </source>
</evidence>
<organism evidence="10 11">
    <name type="scientific">Hungatella hathewayi WAL-18680</name>
    <dbReference type="NCBI Taxonomy" id="742737"/>
    <lineage>
        <taxon>Bacteria</taxon>
        <taxon>Bacillati</taxon>
        <taxon>Bacillota</taxon>
        <taxon>Clostridia</taxon>
        <taxon>Lachnospirales</taxon>
        <taxon>Lachnospiraceae</taxon>
        <taxon>Hungatella</taxon>
    </lineage>
</organism>
<dbReference type="InterPro" id="IPR020070">
    <property type="entry name" value="Ribosomal_bL9_N"/>
</dbReference>
<dbReference type="InterPro" id="IPR000244">
    <property type="entry name" value="Ribosomal_bL9"/>
</dbReference>
<dbReference type="Pfam" id="PF01281">
    <property type="entry name" value="Ribosomal_L9_N"/>
    <property type="match status" value="1"/>
</dbReference>
<name>G5IMM8_9FIRM</name>
<dbReference type="OrthoDB" id="9788336at2"/>
<dbReference type="InterPro" id="IPR020069">
    <property type="entry name" value="Ribosomal_bL9_C"/>
</dbReference>
<dbReference type="HAMAP" id="MF_00503">
    <property type="entry name" value="Ribosomal_bL9"/>
    <property type="match status" value="1"/>
</dbReference>
<dbReference type="GO" id="GO:0005840">
    <property type="term" value="C:ribosome"/>
    <property type="evidence" value="ECO:0007669"/>
    <property type="project" value="UniProtKB-KW"/>
</dbReference>
<dbReference type="InterPro" id="IPR009027">
    <property type="entry name" value="Ribosomal_bL9/RNase_H1_N"/>
</dbReference>
<sequence>MEIVLLEDVKALGKKGQIVKVNEGYARNFILPKKLGVEATPKNLNDLKLQKANADKIAAEQLAAAKELGEKLEKSSVTLSIKAGENGRAFGSVSSKEIGKAITEQLGLDIDKKKLVLPEPLKTFGTHEVPVKLHKDVTAKLAVKVVEA</sequence>
<dbReference type="GO" id="GO:0019843">
    <property type="term" value="F:rRNA binding"/>
    <property type="evidence" value="ECO:0007669"/>
    <property type="project" value="UniProtKB-UniRule"/>
</dbReference>
<dbReference type="PATRIC" id="fig|742737.3.peg.4743"/>
<accession>G5IMM8</accession>